<gene>
    <name evidence="1" type="ORF">CEK71_06885</name>
</gene>
<accession>A0A1Z4BX43</accession>
<dbReference type="KEGG" id="mpsy:CEK71_06885"/>
<dbReference type="OrthoDB" id="9796641at2"/>
<dbReference type="RefSeq" id="WP_088618694.1">
    <property type="nucleotide sequence ID" value="NZ_CP022129.1"/>
</dbReference>
<reference evidence="1 2" key="1">
    <citation type="submission" date="2017-06" db="EMBL/GenBank/DDBJ databases">
        <title>Genome Sequencing of the methanotroph Methylovulum psychrotolerants str. HV10-M2 isolated from a high-altitude environment.</title>
        <authorList>
            <person name="Mateos-Rivera A."/>
        </authorList>
    </citation>
    <scope>NUCLEOTIDE SEQUENCE [LARGE SCALE GENOMIC DNA]</scope>
    <source>
        <strain evidence="1 2">HV10_M2</strain>
    </source>
</reference>
<dbReference type="Proteomes" id="UP000197019">
    <property type="component" value="Chromosome"/>
</dbReference>
<dbReference type="EMBL" id="CP022129">
    <property type="protein sequence ID" value="ASF45819.1"/>
    <property type="molecule type" value="Genomic_DNA"/>
</dbReference>
<dbReference type="AlphaFoldDB" id="A0A1Z4BX43"/>
<evidence type="ECO:0000313" key="1">
    <source>
        <dbReference type="EMBL" id="ASF45819.1"/>
    </source>
</evidence>
<proteinExistence type="predicted"/>
<keyword evidence="2" id="KW-1185">Reference proteome</keyword>
<name>A0A1Z4BX43_9GAMM</name>
<organism evidence="1 2">
    <name type="scientific">Methylovulum psychrotolerans</name>
    <dbReference type="NCBI Taxonomy" id="1704499"/>
    <lineage>
        <taxon>Bacteria</taxon>
        <taxon>Pseudomonadati</taxon>
        <taxon>Pseudomonadota</taxon>
        <taxon>Gammaproteobacteria</taxon>
        <taxon>Methylococcales</taxon>
        <taxon>Methylococcaceae</taxon>
        <taxon>Methylovulum</taxon>
    </lineage>
</organism>
<evidence type="ECO:0000313" key="2">
    <source>
        <dbReference type="Proteomes" id="UP000197019"/>
    </source>
</evidence>
<sequence length="66" mass="7287">MAIPDMAVTKTDWGRLARRDDKEIDYSDAPPMPFELPGLRIRHTNGQTVAVAPVFSSASKPLSTPY</sequence>
<protein>
    <submittedName>
        <fullName evidence="1">Uncharacterized protein</fullName>
    </submittedName>
</protein>